<dbReference type="EMBL" id="MU001881">
    <property type="protein sequence ID" value="KAF2794729.1"/>
    <property type="molecule type" value="Genomic_DNA"/>
</dbReference>
<evidence type="ECO:0000256" key="12">
    <source>
        <dbReference type="RuleBase" id="RU000454"/>
    </source>
</evidence>
<dbReference type="CDD" id="cd05471">
    <property type="entry name" value="pepsin_like"/>
    <property type="match status" value="1"/>
</dbReference>
<evidence type="ECO:0000256" key="14">
    <source>
        <dbReference type="SAM" id="SignalP"/>
    </source>
</evidence>
<keyword evidence="9" id="KW-0449">Lipoprotein</keyword>
<evidence type="ECO:0000256" key="10">
    <source>
        <dbReference type="PIRSR" id="PIRSR601461-1"/>
    </source>
</evidence>
<dbReference type="PANTHER" id="PTHR47966">
    <property type="entry name" value="BETA-SITE APP-CLEAVING ENZYME, ISOFORM A-RELATED"/>
    <property type="match status" value="1"/>
</dbReference>
<feature type="domain" description="Peptidase A1" evidence="15">
    <location>
        <begin position="101"/>
        <end position="410"/>
    </location>
</feature>
<evidence type="ECO:0000256" key="8">
    <source>
        <dbReference type="ARBA" id="ARBA00023180"/>
    </source>
</evidence>
<keyword evidence="11" id="KW-1015">Disulfide bond</keyword>
<dbReference type="InterPro" id="IPR001461">
    <property type="entry name" value="Aspartic_peptidase_A1"/>
</dbReference>
<dbReference type="Pfam" id="PF00026">
    <property type="entry name" value="Asp"/>
    <property type="match status" value="1"/>
</dbReference>
<dbReference type="PROSITE" id="PS51767">
    <property type="entry name" value="PEPTIDASE_A1"/>
    <property type="match status" value="1"/>
</dbReference>
<evidence type="ECO:0000256" key="4">
    <source>
        <dbReference type="ARBA" id="ARBA00022670"/>
    </source>
</evidence>
<dbReference type="InterPro" id="IPR034164">
    <property type="entry name" value="Pepsin-like_dom"/>
</dbReference>
<feature type="compositionally biased region" description="Low complexity" evidence="13">
    <location>
        <begin position="418"/>
        <end position="441"/>
    </location>
</feature>
<evidence type="ECO:0000256" key="1">
    <source>
        <dbReference type="ARBA" id="ARBA00004236"/>
    </source>
</evidence>
<feature type="region of interest" description="Disordered" evidence="13">
    <location>
        <begin position="32"/>
        <end position="53"/>
    </location>
</feature>
<feature type="active site" evidence="10">
    <location>
        <position position="119"/>
    </location>
</feature>
<evidence type="ECO:0000259" key="15">
    <source>
        <dbReference type="PROSITE" id="PS51767"/>
    </source>
</evidence>
<name>A0A6A6XDZ7_9PLEO</name>
<keyword evidence="8" id="KW-0325">Glycoprotein</keyword>
<keyword evidence="5 12" id="KW-0064">Aspartyl protease</keyword>
<keyword evidence="17" id="KW-1185">Reference proteome</keyword>
<dbReference type="InterPro" id="IPR021109">
    <property type="entry name" value="Peptidase_aspartic_dom_sf"/>
</dbReference>
<dbReference type="PROSITE" id="PS00141">
    <property type="entry name" value="ASP_PROTEASE"/>
    <property type="match status" value="1"/>
</dbReference>
<comment type="subcellular location">
    <subcellularLocation>
        <location evidence="1">Cell membrane</location>
    </subcellularLocation>
</comment>
<dbReference type="GO" id="GO:0004190">
    <property type="term" value="F:aspartic-type endopeptidase activity"/>
    <property type="evidence" value="ECO:0007669"/>
    <property type="project" value="UniProtKB-KW"/>
</dbReference>
<dbReference type="PANTHER" id="PTHR47966:SF75">
    <property type="entry name" value="ENDOPEPTIDASE (CTSD), PUTATIVE (AFU_ORTHOLOGUE AFUA_4G07040)-RELATED"/>
    <property type="match status" value="1"/>
</dbReference>
<dbReference type="PRINTS" id="PR00792">
    <property type="entry name" value="PEPSIN"/>
</dbReference>
<evidence type="ECO:0000256" key="5">
    <source>
        <dbReference type="ARBA" id="ARBA00022750"/>
    </source>
</evidence>
<dbReference type="SUPFAM" id="SSF50630">
    <property type="entry name" value="Acid proteases"/>
    <property type="match status" value="1"/>
</dbReference>
<evidence type="ECO:0000256" key="11">
    <source>
        <dbReference type="PIRSR" id="PIRSR601461-2"/>
    </source>
</evidence>
<feature type="disulfide bond" evidence="11">
    <location>
        <begin position="132"/>
        <end position="137"/>
    </location>
</feature>
<feature type="compositionally biased region" description="Polar residues" evidence="13">
    <location>
        <begin position="448"/>
        <end position="464"/>
    </location>
</feature>
<dbReference type="OrthoDB" id="660550at2759"/>
<accession>A0A6A6XDZ7</accession>
<keyword evidence="6 12" id="KW-0378">Hydrolase</keyword>
<dbReference type="InterPro" id="IPR033121">
    <property type="entry name" value="PEPTIDASE_A1"/>
</dbReference>
<feature type="region of interest" description="Disordered" evidence="13">
    <location>
        <begin position="412"/>
        <end position="472"/>
    </location>
</feature>
<comment type="similarity">
    <text evidence="2 12">Belongs to the peptidase A1 family.</text>
</comment>
<dbReference type="GO" id="GO:0005886">
    <property type="term" value="C:plasma membrane"/>
    <property type="evidence" value="ECO:0007669"/>
    <property type="project" value="UniProtKB-SubCell"/>
</dbReference>
<evidence type="ECO:0000256" key="3">
    <source>
        <dbReference type="ARBA" id="ARBA00022475"/>
    </source>
</evidence>
<feature type="signal peptide" evidence="14">
    <location>
        <begin position="1"/>
        <end position="23"/>
    </location>
</feature>
<dbReference type="Gene3D" id="2.40.70.10">
    <property type="entry name" value="Acid Proteases"/>
    <property type="match status" value="2"/>
</dbReference>
<feature type="active site" evidence="10">
    <location>
        <position position="305"/>
    </location>
</feature>
<dbReference type="AlphaFoldDB" id="A0A6A6XDZ7"/>
<keyword evidence="7" id="KW-0472">Membrane</keyword>
<evidence type="ECO:0000256" key="6">
    <source>
        <dbReference type="ARBA" id="ARBA00022801"/>
    </source>
</evidence>
<protein>
    <submittedName>
        <fullName evidence="16">Acid protease</fullName>
    </submittedName>
</protein>
<evidence type="ECO:0000313" key="16">
    <source>
        <dbReference type="EMBL" id="KAF2794729.1"/>
    </source>
</evidence>
<keyword evidence="14" id="KW-0732">Signal</keyword>
<sequence>MRIARSVCAAACLSISILPTVTAFYPYKPHYGGDNSNENAHRRAQQTTPETTSRVAYGSSIALPLRRVPTRRENKYTIVKSKAPSQKNSVAIDQDGPDFSYMVAVGIGSSTEEYHLLLDSAASNTWVMGKGCGSKACGSHNTFGEGDSDSIKIDDTPFSIAFGTGSVSGIIATDTLHIASLSPLLSFGLATNVSDEFGSYPMDGILGIGRGDTVPGTIEHPQLMDVLSTSKLISAKLYGIHLSRGKDGLDDGELNLGEPNKNRYDGDLSYNPTVTNTNGFWEIKIADAGFDGEMAGISGRSAILDSGTSYILMPEGDAVALHKLIPGYTQSNETFTVPCSTTKPIQIKFGDQTYDVSTADYMGGDLGSGNCASNIVGRQTFGETQWLVGDVFLKNVYSVFDSDNSQVGFGVKSSGNEPVSSASSTGSPTVAATGASSATASPILPPSGSANPTAVNQNNPQESQPVKGDAGRTAAPASSFALLVALGLLSTFV</sequence>
<dbReference type="FunFam" id="2.40.70.10:FF:000060">
    <property type="entry name" value="Aspartic-type endopeptidase ctsD"/>
    <property type="match status" value="1"/>
</dbReference>
<evidence type="ECO:0000313" key="17">
    <source>
        <dbReference type="Proteomes" id="UP000799757"/>
    </source>
</evidence>
<proteinExistence type="inferred from homology"/>
<reference evidence="16" key="1">
    <citation type="journal article" date="2020" name="Stud. Mycol.">
        <title>101 Dothideomycetes genomes: a test case for predicting lifestyles and emergence of pathogens.</title>
        <authorList>
            <person name="Haridas S."/>
            <person name="Albert R."/>
            <person name="Binder M."/>
            <person name="Bloem J."/>
            <person name="Labutti K."/>
            <person name="Salamov A."/>
            <person name="Andreopoulos B."/>
            <person name="Baker S."/>
            <person name="Barry K."/>
            <person name="Bills G."/>
            <person name="Bluhm B."/>
            <person name="Cannon C."/>
            <person name="Castanera R."/>
            <person name="Culley D."/>
            <person name="Daum C."/>
            <person name="Ezra D."/>
            <person name="Gonzalez J."/>
            <person name="Henrissat B."/>
            <person name="Kuo A."/>
            <person name="Liang C."/>
            <person name="Lipzen A."/>
            <person name="Lutzoni F."/>
            <person name="Magnuson J."/>
            <person name="Mondo S."/>
            <person name="Nolan M."/>
            <person name="Ohm R."/>
            <person name="Pangilinan J."/>
            <person name="Park H.-J."/>
            <person name="Ramirez L."/>
            <person name="Alfaro M."/>
            <person name="Sun H."/>
            <person name="Tritt A."/>
            <person name="Yoshinaga Y."/>
            <person name="Zwiers L.-H."/>
            <person name="Turgeon B."/>
            <person name="Goodwin S."/>
            <person name="Spatafora J."/>
            <person name="Crous P."/>
            <person name="Grigoriev I."/>
        </authorList>
    </citation>
    <scope>NUCLEOTIDE SEQUENCE</scope>
    <source>
        <strain evidence="16">CBS 109.77</strain>
    </source>
</reference>
<dbReference type="GO" id="GO:0006508">
    <property type="term" value="P:proteolysis"/>
    <property type="evidence" value="ECO:0007669"/>
    <property type="project" value="UniProtKB-KW"/>
</dbReference>
<evidence type="ECO:0000256" key="13">
    <source>
        <dbReference type="SAM" id="MobiDB-lite"/>
    </source>
</evidence>
<evidence type="ECO:0000256" key="2">
    <source>
        <dbReference type="ARBA" id="ARBA00007447"/>
    </source>
</evidence>
<evidence type="ECO:0000256" key="7">
    <source>
        <dbReference type="ARBA" id="ARBA00023136"/>
    </source>
</evidence>
<evidence type="ECO:0000256" key="9">
    <source>
        <dbReference type="ARBA" id="ARBA00023288"/>
    </source>
</evidence>
<gene>
    <name evidence="16" type="ORF">K505DRAFT_374424</name>
</gene>
<organism evidence="16 17">
    <name type="scientific">Melanomma pulvis-pyrius CBS 109.77</name>
    <dbReference type="NCBI Taxonomy" id="1314802"/>
    <lineage>
        <taxon>Eukaryota</taxon>
        <taxon>Fungi</taxon>
        <taxon>Dikarya</taxon>
        <taxon>Ascomycota</taxon>
        <taxon>Pezizomycotina</taxon>
        <taxon>Dothideomycetes</taxon>
        <taxon>Pleosporomycetidae</taxon>
        <taxon>Pleosporales</taxon>
        <taxon>Melanommataceae</taxon>
        <taxon>Melanomma</taxon>
    </lineage>
</organism>
<feature type="chain" id="PRO_5025681159" evidence="14">
    <location>
        <begin position="24"/>
        <end position="493"/>
    </location>
</feature>
<keyword evidence="3" id="KW-1003">Cell membrane</keyword>
<dbReference type="InterPro" id="IPR001969">
    <property type="entry name" value="Aspartic_peptidase_AS"/>
</dbReference>
<keyword evidence="4 12" id="KW-0645">Protease</keyword>
<dbReference type="Proteomes" id="UP000799757">
    <property type="component" value="Unassembled WGS sequence"/>
</dbReference>